<evidence type="ECO:0000313" key="6">
    <source>
        <dbReference type="EMBL" id="QEX17469.1"/>
    </source>
</evidence>
<dbReference type="Pfam" id="PF03466">
    <property type="entry name" value="LysR_substrate"/>
    <property type="match status" value="1"/>
</dbReference>
<evidence type="ECO:0000256" key="1">
    <source>
        <dbReference type="ARBA" id="ARBA00009437"/>
    </source>
</evidence>
<dbReference type="InterPro" id="IPR000847">
    <property type="entry name" value="LysR_HTH_N"/>
</dbReference>
<feature type="domain" description="HTH lysR-type" evidence="5">
    <location>
        <begin position="1"/>
        <end position="58"/>
    </location>
</feature>
<dbReference type="Gene3D" id="1.10.10.10">
    <property type="entry name" value="Winged helix-like DNA-binding domain superfamily/Winged helix DNA-binding domain"/>
    <property type="match status" value="1"/>
</dbReference>
<dbReference type="EMBL" id="CP042906">
    <property type="protein sequence ID" value="QEX17469.1"/>
    <property type="molecule type" value="Genomic_DNA"/>
</dbReference>
<gene>
    <name evidence="6" type="ORF">FRZ44_27690</name>
</gene>
<comment type="similarity">
    <text evidence="1">Belongs to the LysR transcriptional regulatory family.</text>
</comment>
<dbReference type="GO" id="GO:0003677">
    <property type="term" value="F:DNA binding"/>
    <property type="evidence" value="ECO:0007669"/>
    <property type="project" value="UniProtKB-KW"/>
</dbReference>
<organism evidence="6 7">
    <name type="scientific">Hypericibacter terrae</name>
    <dbReference type="NCBI Taxonomy" id="2602015"/>
    <lineage>
        <taxon>Bacteria</taxon>
        <taxon>Pseudomonadati</taxon>
        <taxon>Pseudomonadota</taxon>
        <taxon>Alphaproteobacteria</taxon>
        <taxon>Rhodospirillales</taxon>
        <taxon>Dongiaceae</taxon>
        <taxon>Hypericibacter</taxon>
    </lineage>
</organism>
<dbReference type="InterPro" id="IPR036390">
    <property type="entry name" value="WH_DNA-bd_sf"/>
</dbReference>
<dbReference type="Gene3D" id="3.40.190.10">
    <property type="entry name" value="Periplasmic binding protein-like II"/>
    <property type="match status" value="2"/>
</dbReference>
<dbReference type="OrthoDB" id="7260751at2"/>
<keyword evidence="2" id="KW-0805">Transcription regulation</keyword>
<dbReference type="FunFam" id="1.10.10.10:FF:000001">
    <property type="entry name" value="LysR family transcriptional regulator"/>
    <property type="match status" value="1"/>
</dbReference>
<keyword evidence="3" id="KW-0238">DNA-binding</keyword>
<dbReference type="Pfam" id="PF00126">
    <property type="entry name" value="HTH_1"/>
    <property type="match status" value="1"/>
</dbReference>
<evidence type="ECO:0000259" key="5">
    <source>
        <dbReference type="PROSITE" id="PS50931"/>
    </source>
</evidence>
<keyword evidence="4" id="KW-0804">Transcription</keyword>
<protein>
    <submittedName>
        <fullName evidence="6">Transcriptional regulator</fullName>
    </submittedName>
</protein>
<dbReference type="AlphaFoldDB" id="A0A5J6MJC7"/>
<dbReference type="PANTHER" id="PTHR30346:SF0">
    <property type="entry name" value="HCA OPERON TRANSCRIPTIONAL ACTIVATOR HCAR"/>
    <property type="match status" value="1"/>
</dbReference>
<evidence type="ECO:0000256" key="3">
    <source>
        <dbReference type="ARBA" id="ARBA00023125"/>
    </source>
</evidence>
<dbReference type="KEGG" id="htq:FRZ44_27690"/>
<dbReference type="SUPFAM" id="SSF46785">
    <property type="entry name" value="Winged helix' DNA-binding domain"/>
    <property type="match status" value="1"/>
</dbReference>
<keyword evidence="7" id="KW-1185">Reference proteome</keyword>
<dbReference type="GO" id="GO:0003700">
    <property type="term" value="F:DNA-binding transcription factor activity"/>
    <property type="evidence" value="ECO:0007669"/>
    <property type="project" value="InterPro"/>
</dbReference>
<accession>A0A5J6MJC7</accession>
<evidence type="ECO:0000313" key="7">
    <source>
        <dbReference type="Proteomes" id="UP000326202"/>
    </source>
</evidence>
<dbReference type="Proteomes" id="UP000326202">
    <property type="component" value="Chromosome"/>
</dbReference>
<dbReference type="GO" id="GO:0032993">
    <property type="term" value="C:protein-DNA complex"/>
    <property type="evidence" value="ECO:0007669"/>
    <property type="project" value="TreeGrafter"/>
</dbReference>
<dbReference type="SUPFAM" id="SSF53850">
    <property type="entry name" value="Periplasmic binding protein-like II"/>
    <property type="match status" value="1"/>
</dbReference>
<dbReference type="InterPro" id="IPR005119">
    <property type="entry name" value="LysR_subst-bd"/>
</dbReference>
<sequence>MEIHQIRYFLSVCETLNFTRAAERCNVTQPALSRAIQKLEEELGGQLFRRERSLTHLTDLGHLMRPQLEKVVMGEKAAKAAAREFLKLDDAPLKLGIMCTIGPLRGIGFLADFRARHPGIAVTLKEGVPTELSEMLMSGDLDVAIMAQEKPFDERFDRRPLYRERFSVALPPGHRLTPKNAICVTDLANENYLQRLNCEYYDTLRALTDDWDKLNVKTVYKSEREDWIQTMVIAGMGICFIPEFSPTVPGLVTRPLVDPEVSREVLLVSIAGRRFSPAVATFVKAIKSYKWPTA</sequence>
<dbReference type="CDD" id="cd05466">
    <property type="entry name" value="PBP2_LTTR_substrate"/>
    <property type="match status" value="1"/>
</dbReference>
<dbReference type="PROSITE" id="PS50931">
    <property type="entry name" value="HTH_LYSR"/>
    <property type="match status" value="1"/>
</dbReference>
<evidence type="ECO:0000256" key="2">
    <source>
        <dbReference type="ARBA" id="ARBA00023015"/>
    </source>
</evidence>
<reference evidence="6 7" key="1">
    <citation type="submission" date="2019-08" db="EMBL/GenBank/DDBJ databases">
        <title>Hyperibacter terrae gen. nov., sp. nov. and Hyperibacter viscosus sp. nov., two new members in the family Rhodospirillaceae isolated from the rhizosphere of Hypericum perforatum.</title>
        <authorList>
            <person name="Noviana Z."/>
        </authorList>
    </citation>
    <scope>NUCLEOTIDE SEQUENCE [LARGE SCALE GENOMIC DNA]</scope>
    <source>
        <strain evidence="6 7">R5913</strain>
    </source>
</reference>
<dbReference type="InterPro" id="IPR036388">
    <property type="entry name" value="WH-like_DNA-bd_sf"/>
</dbReference>
<dbReference type="RefSeq" id="WP_151177729.1">
    <property type="nucleotide sequence ID" value="NZ_CP042906.1"/>
</dbReference>
<name>A0A5J6MJC7_9PROT</name>
<proteinExistence type="inferred from homology"/>
<dbReference type="PRINTS" id="PR00039">
    <property type="entry name" value="HTHLYSR"/>
</dbReference>
<evidence type="ECO:0000256" key="4">
    <source>
        <dbReference type="ARBA" id="ARBA00023163"/>
    </source>
</evidence>
<dbReference type="PANTHER" id="PTHR30346">
    <property type="entry name" value="TRANSCRIPTIONAL DUAL REGULATOR HCAR-RELATED"/>
    <property type="match status" value="1"/>
</dbReference>